<sequence length="262" mass="29162">MTESSDVVVLERSLFHEQNVWVYQVPPGQITSLAPRADAWDPENPFFTGSIRVLQKGDACFVQLFEPDATTESEARGPRLFAQCPIQITSDMALDAYVHDCADSSRYFMLRMEDEQSSRRAFVGIGFPDRTAAFNFKATLQDYTKYAMRQLEVQQQQVENGATIQEQTTADQVARKKSNLGLPDGATIRIKLRTKSSDNPKTVTQCSRRNDAGYNATNMAKTRLIPPPPRDSPSSVATHARPSVIAESSAIDDEDWGDFTSA</sequence>
<protein>
    <recommendedName>
        <fullName evidence="2">NECAP PHear domain-containing protein</fullName>
    </recommendedName>
</protein>
<dbReference type="PANTHER" id="PTHR12847">
    <property type="entry name" value="ATP-BINDING CASSETTE ABC TRANSPORTER-RELATED"/>
    <property type="match status" value="1"/>
</dbReference>
<dbReference type="GO" id="GO:0006897">
    <property type="term" value="P:endocytosis"/>
    <property type="evidence" value="ECO:0007669"/>
    <property type="project" value="InterPro"/>
</dbReference>
<dbReference type="Proteomes" id="UP001158986">
    <property type="component" value="Unassembled WGS sequence"/>
</dbReference>
<evidence type="ECO:0000259" key="2">
    <source>
        <dbReference type="Pfam" id="PF07933"/>
    </source>
</evidence>
<dbReference type="Gene3D" id="2.30.29.30">
    <property type="entry name" value="Pleckstrin-homology domain (PH domain)/Phosphotyrosine-binding domain (PTB)"/>
    <property type="match status" value="1"/>
</dbReference>
<feature type="compositionally biased region" description="Acidic residues" evidence="1">
    <location>
        <begin position="250"/>
        <end position="262"/>
    </location>
</feature>
<feature type="domain" description="NECAP PHear" evidence="2">
    <location>
        <begin position="11"/>
        <end position="192"/>
    </location>
</feature>
<evidence type="ECO:0000313" key="5">
    <source>
        <dbReference type="Proteomes" id="UP001158986"/>
    </source>
</evidence>
<dbReference type="AlphaFoldDB" id="A0AAU9KR69"/>
<accession>A0AAU9KR69</accession>
<dbReference type="SUPFAM" id="SSF50729">
    <property type="entry name" value="PH domain-like"/>
    <property type="match status" value="1"/>
</dbReference>
<keyword evidence="5" id="KW-1185">Reference proteome</keyword>
<feature type="compositionally biased region" description="Polar residues" evidence="1">
    <location>
        <begin position="197"/>
        <end position="207"/>
    </location>
</feature>
<name>A0AAU9KR69_9STRA</name>
<gene>
    <name evidence="4" type="ORF">PBS001_LOCUS4939</name>
    <name evidence="3" type="ORF">PBS003_LOCUS2603</name>
</gene>
<dbReference type="EMBL" id="CAKLCB010000262">
    <property type="protein sequence ID" value="CAH0518366.1"/>
    <property type="molecule type" value="Genomic_DNA"/>
</dbReference>
<dbReference type="InterPro" id="IPR011993">
    <property type="entry name" value="PH-like_dom_sf"/>
</dbReference>
<evidence type="ECO:0000313" key="3">
    <source>
        <dbReference type="EMBL" id="CAH0475793.1"/>
    </source>
</evidence>
<evidence type="ECO:0000256" key="1">
    <source>
        <dbReference type="SAM" id="MobiDB-lite"/>
    </source>
</evidence>
<dbReference type="GO" id="GO:0030125">
    <property type="term" value="C:clathrin vesicle coat"/>
    <property type="evidence" value="ECO:0007669"/>
    <property type="project" value="TreeGrafter"/>
</dbReference>
<dbReference type="PANTHER" id="PTHR12847:SF9">
    <property type="entry name" value="NECAP-LIKE PROTEIN CG9132"/>
    <property type="match status" value="1"/>
</dbReference>
<dbReference type="Proteomes" id="UP001160483">
    <property type="component" value="Unassembled WGS sequence"/>
</dbReference>
<feature type="region of interest" description="Disordered" evidence="1">
    <location>
        <begin position="196"/>
        <end position="262"/>
    </location>
</feature>
<evidence type="ECO:0000313" key="6">
    <source>
        <dbReference type="Proteomes" id="UP001160483"/>
    </source>
</evidence>
<dbReference type="InterPro" id="IPR012466">
    <property type="entry name" value="NECAP_PHear"/>
</dbReference>
<organism evidence="3 6">
    <name type="scientific">Peronospora belbahrii</name>
    <dbReference type="NCBI Taxonomy" id="622444"/>
    <lineage>
        <taxon>Eukaryota</taxon>
        <taxon>Sar</taxon>
        <taxon>Stramenopiles</taxon>
        <taxon>Oomycota</taxon>
        <taxon>Peronosporomycetes</taxon>
        <taxon>Peronosporales</taxon>
        <taxon>Peronosporaceae</taxon>
        <taxon>Peronospora</taxon>
    </lineage>
</organism>
<dbReference type="CDD" id="cd13228">
    <property type="entry name" value="PHear_NECAP"/>
    <property type="match status" value="1"/>
</dbReference>
<reference evidence="3 5" key="1">
    <citation type="submission" date="2021-11" db="EMBL/GenBank/DDBJ databases">
        <authorList>
            <person name="Islam A."/>
            <person name="Islam S."/>
            <person name="Flora M.S."/>
            <person name="Rahman M."/>
            <person name="Ziaur R.M."/>
            <person name="Epstein J.H."/>
            <person name="Hassan M."/>
            <person name="Klassen M."/>
            <person name="Woodard K."/>
            <person name="Webb A."/>
            <person name="Webby R.J."/>
            <person name="El Zowalaty M.E."/>
        </authorList>
    </citation>
    <scope>NUCLEOTIDE SEQUENCE</scope>
    <source>
        <strain evidence="4">Pbs1</strain>
        <strain evidence="3">Pbs3</strain>
    </source>
</reference>
<evidence type="ECO:0000313" key="4">
    <source>
        <dbReference type="EMBL" id="CAH0518366.1"/>
    </source>
</evidence>
<dbReference type="Pfam" id="PF07933">
    <property type="entry name" value="DUF1681"/>
    <property type="match status" value="1"/>
</dbReference>
<comment type="caution">
    <text evidence="3">The sequence shown here is derived from an EMBL/GenBank/DDBJ whole genome shotgun (WGS) entry which is preliminary data.</text>
</comment>
<dbReference type="EMBL" id="CAKKTJ010000131">
    <property type="protein sequence ID" value="CAH0475793.1"/>
    <property type="molecule type" value="Genomic_DNA"/>
</dbReference>
<proteinExistence type="predicted"/>